<dbReference type="GO" id="GO:0019698">
    <property type="term" value="P:D-galacturonate catabolic process"/>
    <property type="evidence" value="ECO:0007669"/>
    <property type="project" value="TreeGrafter"/>
</dbReference>
<dbReference type="Pfam" id="PF02614">
    <property type="entry name" value="UxaC"/>
    <property type="match status" value="1"/>
</dbReference>
<evidence type="ECO:0000256" key="1">
    <source>
        <dbReference type="ARBA" id="ARBA00001165"/>
    </source>
</evidence>
<comment type="catalytic activity">
    <reaction evidence="7">
        <text>aldehydo-D-galacturonate = keto-D-tagaturonate</text>
        <dbReference type="Rhea" id="RHEA:27702"/>
        <dbReference type="ChEBI" id="CHEBI:12952"/>
        <dbReference type="ChEBI" id="CHEBI:17886"/>
    </reaction>
</comment>
<comment type="pathway">
    <text evidence="2 7">Carbohydrate metabolism; pentose and glucuronate interconversion.</text>
</comment>
<dbReference type="Gene3D" id="3.20.20.140">
    <property type="entry name" value="Metal-dependent hydrolases"/>
    <property type="match status" value="1"/>
</dbReference>
<evidence type="ECO:0000313" key="9">
    <source>
        <dbReference type="Proteomes" id="UP000256485"/>
    </source>
</evidence>
<dbReference type="Gene3D" id="1.10.2020.10">
    <property type="entry name" value="uronate isomerase, domain 2, chain A"/>
    <property type="match status" value="1"/>
</dbReference>
<dbReference type="NCBIfam" id="NF002794">
    <property type="entry name" value="PRK02925.1"/>
    <property type="match status" value="1"/>
</dbReference>
<evidence type="ECO:0000256" key="3">
    <source>
        <dbReference type="ARBA" id="ARBA00008397"/>
    </source>
</evidence>
<accession>A0A3D9V859</accession>
<dbReference type="PANTHER" id="PTHR30068">
    <property type="entry name" value="URONATE ISOMERASE"/>
    <property type="match status" value="1"/>
</dbReference>
<organism evidence="8 9">
    <name type="scientific">Thermasporomyces composti</name>
    <dbReference type="NCBI Taxonomy" id="696763"/>
    <lineage>
        <taxon>Bacteria</taxon>
        <taxon>Bacillati</taxon>
        <taxon>Actinomycetota</taxon>
        <taxon>Actinomycetes</taxon>
        <taxon>Propionibacteriales</taxon>
        <taxon>Nocardioidaceae</taxon>
        <taxon>Thermasporomyces</taxon>
    </lineage>
</organism>
<name>A0A3D9V859_THECX</name>
<dbReference type="UniPathway" id="UPA00246"/>
<dbReference type="PANTHER" id="PTHR30068:SF4">
    <property type="entry name" value="URONATE ISOMERASE"/>
    <property type="match status" value="1"/>
</dbReference>
<dbReference type="SUPFAM" id="SSF51556">
    <property type="entry name" value="Metallo-dependent hydrolases"/>
    <property type="match status" value="1"/>
</dbReference>
<comment type="catalytic activity">
    <reaction evidence="1 7">
        <text>D-glucuronate = D-fructuronate</text>
        <dbReference type="Rhea" id="RHEA:13049"/>
        <dbReference type="ChEBI" id="CHEBI:58720"/>
        <dbReference type="ChEBI" id="CHEBI:59863"/>
        <dbReference type="EC" id="5.3.1.12"/>
    </reaction>
</comment>
<comment type="similarity">
    <text evidence="3 7">Belongs to the metallo-dependent hydrolases superfamily. Uronate isomerase family.</text>
</comment>
<dbReference type="OrthoDB" id="9766564at2"/>
<comment type="caution">
    <text evidence="8">The sequence shown here is derived from an EMBL/GenBank/DDBJ whole genome shotgun (WGS) entry which is preliminary data.</text>
</comment>
<dbReference type="GO" id="GO:0008880">
    <property type="term" value="F:glucuronate isomerase activity"/>
    <property type="evidence" value="ECO:0007669"/>
    <property type="project" value="UniProtKB-UniRule"/>
</dbReference>
<gene>
    <name evidence="7" type="primary">uxaC</name>
    <name evidence="8" type="ORF">DFJ64_3434</name>
</gene>
<reference evidence="8 9" key="1">
    <citation type="submission" date="2018-08" db="EMBL/GenBank/DDBJ databases">
        <title>Sequencing the genomes of 1000 actinobacteria strains.</title>
        <authorList>
            <person name="Klenk H.-P."/>
        </authorList>
    </citation>
    <scope>NUCLEOTIDE SEQUENCE [LARGE SCALE GENOMIC DNA]</scope>
    <source>
        <strain evidence="8 9">DSM 22891</strain>
    </source>
</reference>
<evidence type="ECO:0000256" key="5">
    <source>
        <dbReference type="ARBA" id="ARBA00020555"/>
    </source>
</evidence>
<dbReference type="GO" id="GO:0042840">
    <property type="term" value="P:D-glucuronate catabolic process"/>
    <property type="evidence" value="ECO:0007669"/>
    <property type="project" value="TreeGrafter"/>
</dbReference>
<dbReference type="RefSeq" id="WP_115851339.1">
    <property type="nucleotide sequence ID" value="NZ_QTUC01000001.1"/>
</dbReference>
<proteinExistence type="inferred from homology"/>
<dbReference type="HAMAP" id="MF_00675">
    <property type="entry name" value="UxaC"/>
    <property type="match status" value="1"/>
</dbReference>
<dbReference type="AlphaFoldDB" id="A0A3D9V859"/>
<dbReference type="Proteomes" id="UP000256485">
    <property type="component" value="Unassembled WGS sequence"/>
</dbReference>
<evidence type="ECO:0000256" key="7">
    <source>
        <dbReference type="HAMAP-Rule" id="MF_00675"/>
    </source>
</evidence>
<evidence type="ECO:0000313" key="8">
    <source>
        <dbReference type="EMBL" id="REF37972.1"/>
    </source>
</evidence>
<evidence type="ECO:0000256" key="2">
    <source>
        <dbReference type="ARBA" id="ARBA00004892"/>
    </source>
</evidence>
<evidence type="ECO:0000256" key="4">
    <source>
        <dbReference type="ARBA" id="ARBA00012546"/>
    </source>
</evidence>
<evidence type="ECO:0000256" key="6">
    <source>
        <dbReference type="ARBA" id="ARBA00023235"/>
    </source>
</evidence>
<keyword evidence="9" id="KW-1185">Reference proteome</keyword>
<keyword evidence="6 7" id="KW-0413">Isomerase</keyword>
<dbReference type="InterPro" id="IPR003766">
    <property type="entry name" value="Uronate_isomerase"/>
</dbReference>
<dbReference type="EC" id="5.3.1.12" evidence="4 7"/>
<dbReference type="InterPro" id="IPR032466">
    <property type="entry name" value="Metal_Hydrolase"/>
</dbReference>
<dbReference type="EMBL" id="QTUC01000001">
    <property type="protein sequence ID" value="REF37972.1"/>
    <property type="molecule type" value="Genomic_DNA"/>
</dbReference>
<sequence>MSEIELHPDRLLPTDPRQRSIARRLYDAVARLPIISPHGHVDPGILARDEPFPDPASLFVVPDHYVTRLLHAHGVPLDRLGVPPGNPVTPVEPREIWRTLCEHWWAFRGTPSRYWLESELVEVFGIRLRPSAENADRLFDELSERLARPEFRPRALYERFGIEVLATTDDPASDLADHKALAEDPTWKGRVIPTFRPDAYVDPTRPDWPRAIERLGAVSDVDTTSYAGYIEALEKRRAYFKAHGATASDHGAPDAGSEPLTPSEASRIFAAALKGTATPEEATAFRRHMLTEMARMACDDGLVMQLHPAVLRNHHTATYERFGPDVGCDIPTAAEYTRALRPLLERYGTHPNFRIVLFTTDEDVFSREIAPLAGFYPSVFVGAPWWFIDTPDAILRFRAAVTDTVGFHKTAGFVDDTRAYCSIPARHDMARRLDCAFLARLVAEHRLPEDEAIETARDLAYHLPASTFRIAS</sequence>
<protein>
    <recommendedName>
        <fullName evidence="5 7">Uronate isomerase</fullName>
        <ecNumber evidence="4 7">5.3.1.12</ecNumber>
    </recommendedName>
    <alternativeName>
        <fullName evidence="7">Glucuronate isomerase</fullName>
    </alternativeName>
    <alternativeName>
        <fullName evidence="7">Uronic isomerase</fullName>
    </alternativeName>
</protein>